<accession>A0A2R4MC10</accession>
<dbReference type="RefSeq" id="WP_117395111.1">
    <property type="nucleotide sequence ID" value="NZ_CP021330.1"/>
</dbReference>
<reference evidence="2 3" key="1">
    <citation type="submission" date="2017-05" db="EMBL/GenBank/DDBJ databases">
        <title>Genome Analysis of Maritalea myrionectae HL2708#5.</title>
        <authorList>
            <consortium name="Cotde Inc.-PKNU"/>
            <person name="Jang D."/>
            <person name="Oh H.-M."/>
        </authorList>
    </citation>
    <scope>NUCLEOTIDE SEQUENCE [LARGE SCALE GENOMIC DNA]</scope>
    <source>
        <strain evidence="2 3">HL2708#5</strain>
    </source>
</reference>
<dbReference type="KEGG" id="mmyr:MXMO3_00943"/>
<keyword evidence="3" id="KW-1185">Reference proteome</keyword>
<sequence>MSEEIVWVNCYQLDSAVTTKLRGNCVFDGFDSPEAKMMLEALEIHQRTGGEAPDDWFPTEAYGIYTDSNVKKVPYDLFSMDGFMTFSQKGKEAVEHLDFGGGKFLPLRVFENDRTTPVPGEFYILNYKGHKEALLADQSQHLERIYPPKDIWGLQDWLLEDGDIVVSSNALDGPDVWVDTPRLQSANFFSDQFVSAVRDAKIKTKFKFWSCRVT</sequence>
<feature type="domain" description="Immunity MXAN-0049 protein" evidence="1">
    <location>
        <begin position="60"/>
        <end position="209"/>
    </location>
</feature>
<dbReference type="InterPro" id="IPR012433">
    <property type="entry name" value="Imm11"/>
</dbReference>
<dbReference type="EMBL" id="CP021330">
    <property type="protein sequence ID" value="AVX03474.1"/>
    <property type="molecule type" value="Genomic_DNA"/>
</dbReference>
<gene>
    <name evidence="2" type="ORF">MXMO3_00943</name>
</gene>
<dbReference type="Pfam" id="PF07791">
    <property type="entry name" value="Imm11"/>
    <property type="match status" value="1"/>
</dbReference>
<dbReference type="AlphaFoldDB" id="A0A2R4MC10"/>
<proteinExistence type="predicted"/>
<name>A0A2R4MC10_9HYPH</name>
<dbReference type="Proteomes" id="UP000258927">
    <property type="component" value="Chromosome"/>
</dbReference>
<evidence type="ECO:0000259" key="1">
    <source>
        <dbReference type="Pfam" id="PF07791"/>
    </source>
</evidence>
<organism evidence="2 3">
    <name type="scientific">Maritalea myrionectae</name>
    <dbReference type="NCBI Taxonomy" id="454601"/>
    <lineage>
        <taxon>Bacteria</taxon>
        <taxon>Pseudomonadati</taxon>
        <taxon>Pseudomonadota</taxon>
        <taxon>Alphaproteobacteria</taxon>
        <taxon>Hyphomicrobiales</taxon>
        <taxon>Devosiaceae</taxon>
        <taxon>Maritalea</taxon>
    </lineage>
</organism>
<evidence type="ECO:0000313" key="3">
    <source>
        <dbReference type="Proteomes" id="UP000258927"/>
    </source>
</evidence>
<protein>
    <recommendedName>
        <fullName evidence="1">Immunity MXAN-0049 protein domain-containing protein</fullName>
    </recommendedName>
</protein>
<evidence type="ECO:0000313" key="2">
    <source>
        <dbReference type="EMBL" id="AVX03474.1"/>
    </source>
</evidence>